<dbReference type="InterPro" id="IPR028921">
    <property type="entry name" value="NTF2_fold_dom"/>
</dbReference>
<comment type="caution">
    <text evidence="3">The sequence shown here is derived from an EMBL/GenBank/DDBJ whole genome shotgun (WGS) entry which is preliminary data.</text>
</comment>
<gene>
    <name evidence="3" type="ORF">F0185_26665</name>
</gene>
<feature type="chain" id="PRO_5046757002" description="NTF2 fold domain-containing protein" evidence="1">
    <location>
        <begin position="22"/>
        <end position="107"/>
    </location>
</feature>
<organism evidence="3 4">
    <name type="scientific">Massilia rubra</name>
    <dbReference type="NCBI Taxonomy" id="2607910"/>
    <lineage>
        <taxon>Bacteria</taxon>
        <taxon>Pseudomonadati</taxon>
        <taxon>Pseudomonadota</taxon>
        <taxon>Betaproteobacteria</taxon>
        <taxon>Burkholderiales</taxon>
        <taxon>Oxalobacteraceae</taxon>
        <taxon>Telluria group</taxon>
        <taxon>Massilia</taxon>
    </lineage>
</organism>
<evidence type="ECO:0000313" key="4">
    <source>
        <dbReference type="Proteomes" id="UP000785613"/>
    </source>
</evidence>
<sequence>MKCILASLIVLATCGSALTGADEPARHSYMPAQGYVPDAATAVTIAIAVLSPIYGASKIKGEAPFIATLKDGVWIVSGTLPPNMYGGVAVIDISRTNGTILRVSHGK</sequence>
<protein>
    <recommendedName>
        <fullName evidence="2">NTF2 fold domain-containing protein</fullName>
    </recommendedName>
</protein>
<evidence type="ECO:0000259" key="2">
    <source>
        <dbReference type="Pfam" id="PF15631"/>
    </source>
</evidence>
<name>A0ABX0LXU8_9BURK</name>
<feature type="domain" description="NTF2 fold" evidence="2">
    <location>
        <begin position="41"/>
        <end position="107"/>
    </location>
</feature>
<dbReference type="Proteomes" id="UP000785613">
    <property type="component" value="Unassembled WGS sequence"/>
</dbReference>
<accession>A0ABX0LXU8</accession>
<keyword evidence="1" id="KW-0732">Signal</keyword>
<evidence type="ECO:0000256" key="1">
    <source>
        <dbReference type="SAM" id="SignalP"/>
    </source>
</evidence>
<dbReference type="RefSeq" id="WP_167229830.1">
    <property type="nucleotide sequence ID" value="NZ_VUYU01000025.1"/>
</dbReference>
<dbReference type="Pfam" id="PF15631">
    <property type="entry name" value="Imm-NTF2-2"/>
    <property type="match status" value="1"/>
</dbReference>
<proteinExistence type="predicted"/>
<evidence type="ECO:0000313" key="3">
    <source>
        <dbReference type="EMBL" id="NHZ37155.1"/>
    </source>
</evidence>
<reference evidence="3 4" key="1">
    <citation type="submission" date="2019-09" db="EMBL/GenBank/DDBJ databases">
        <title>Taxonomy of Antarctic Massilia spp.: description of Massilia rubra sp. nov., Massilia aquatica sp. nov., Massilia mucilaginosa sp. nov., Massilia frigida sp. nov. isolated from streams, lakes and regoliths.</title>
        <authorList>
            <person name="Holochova P."/>
            <person name="Sedlacek I."/>
            <person name="Kralova S."/>
            <person name="Maslanova I."/>
            <person name="Busse H.-J."/>
            <person name="Stankova E."/>
            <person name="Vrbovska V."/>
            <person name="Kovarovic V."/>
            <person name="Bartak M."/>
            <person name="Svec P."/>
            <person name="Pantucek R."/>
        </authorList>
    </citation>
    <scope>NUCLEOTIDE SEQUENCE [LARGE SCALE GENOMIC DNA]</scope>
    <source>
        <strain evidence="3 4">CCM 8692</strain>
    </source>
</reference>
<keyword evidence="4" id="KW-1185">Reference proteome</keyword>
<dbReference type="EMBL" id="VUYU01000025">
    <property type="protein sequence ID" value="NHZ37155.1"/>
    <property type="molecule type" value="Genomic_DNA"/>
</dbReference>
<feature type="signal peptide" evidence="1">
    <location>
        <begin position="1"/>
        <end position="21"/>
    </location>
</feature>